<dbReference type="Proteomes" id="UP001215280">
    <property type="component" value="Unassembled WGS sequence"/>
</dbReference>
<comment type="caution">
    <text evidence="2">The sequence shown here is derived from an EMBL/GenBank/DDBJ whole genome shotgun (WGS) entry which is preliminary data.</text>
</comment>
<reference evidence="2" key="1">
    <citation type="submission" date="2023-03" db="EMBL/GenBank/DDBJ databases">
        <title>Massive genome expansion in bonnet fungi (Mycena s.s.) driven by repeated elements and novel gene families across ecological guilds.</title>
        <authorList>
            <consortium name="Lawrence Berkeley National Laboratory"/>
            <person name="Harder C.B."/>
            <person name="Miyauchi S."/>
            <person name="Viragh M."/>
            <person name="Kuo A."/>
            <person name="Thoen E."/>
            <person name="Andreopoulos B."/>
            <person name="Lu D."/>
            <person name="Skrede I."/>
            <person name="Drula E."/>
            <person name="Henrissat B."/>
            <person name="Morin E."/>
            <person name="Kohler A."/>
            <person name="Barry K."/>
            <person name="LaButti K."/>
            <person name="Morin E."/>
            <person name="Salamov A."/>
            <person name="Lipzen A."/>
            <person name="Mereny Z."/>
            <person name="Hegedus B."/>
            <person name="Baldrian P."/>
            <person name="Stursova M."/>
            <person name="Weitz H."/>
            <person name="Taylor A."/>
            <person name="Grigoriev I.V."/>
            <person name="Nagy L.G."/>
            <person name="Martin F."/>
            <person name="Kauserud H."/>
        </authorList>
    </citation>
    <scope>NUCLEOTIDE SEQUENCE</scope>
    <source>
        <strain evidence="2">CBHHK188m</strain>
    </source>
</reference>
<organism evidence="2 3">
    <name type="scientific">Mycena maculata</name>
    <dbReference type="NCBI Taxonomy" id="230809"/>
    <lineage>
        <taxon>Eukaryota</taxon>
        <taxon>Fungi</taxon>
        <taxon>Dikarya</taxon>
        <taxon>Basidiomycota</taxon>
        <taxon>Agaricomycotina</taxon>
        <taxon>Agaricomycetes</taxon>
        <taxon>Agaricomycetidae</taxon>
        <taxon>Agaricales</taxon>
        <taxon>Marasmiineae</taxon>
        <taxon>Mycenaceae</taxon>
        <taxon>Mycena</taxon>
    </lineage>
</organism>
<gene>
    <name evidence="2" type="ORF">DFH07DRAFT_1057984</name>
</gene>
<accession>A0AAD7NQ79</accession>
<dbReference type="EMBL" id="JARJLG010000023">
    <property type="protein sequence ID" value="KAJ7770936.1"/>
    <property type="molecule type" value="Genomic_DNA"/>
</dbReference>
<feature type="region of interest" description="Disordered" evidence="1">
    <location>
        <begin position="228"/>
        <end position="279"/>
    </location>
</feature>
<proteinExistence type="predicted"/>
<sequence>MSDDYHGDDWPLRVPKYWDDEEQEVVYSTKPREEPIQLKEILGYYSWIFNAYEEEDKEVEPGSHGYLELEVDKTKAKTTAKGKGKKKGKKKSAPVEDLDLAHVVGSFDTCGINSQFIGLEDGDGECTWVFDKKHLVEKAEEDKNYYDEQCDFADSDFSISVVDILDDNGHPFVEFTHSPGMHDYDVTYVGKKQKAKHARGTELEGLTDGERQRLGIFVEEAEIKRAALEGRPPALESGAADNHDEVDEGGPSGTDKSGTSRKRKAEEDEEAEEGRPFKK</sequence>
<evidence type="ECO:0000313" key="3">
    <source>
        <dbReference type="Proteomes" id="UP001215280"/>
    </source>
</evidence>
<name>A0AAD7NQ79_9AGAR</name>
<dbReference type="AlphaFoldDB" id="A0AAD7NQ79"/>
<evidence type="ECO:0000313" key="2">
    <source>
        <dbReference type="EMBL" id="KAJ7770936.1"/>
    </source>
</evidence>
<keyword evidence="3" id="KW-1185">Reference proteome</keyword>
<evidence type="ECO:0000256" key="1">
    <source>
        <dbReference type="SAM" id="MobiDB-lite"/>
    </source>
</evidence>
<protein>
    <submittedName>
        <fullName evidence="2">Uncharacterized protein</fullName>
    </submittedName>
</protein>